<comment type="caution">
    <text evidence="2">The sequence shown here is derived from an EMBL/GenBank/DDBJ whole genome shotgun (WGS) entry which is preliminary data.</text>
</comment>
<evidence type="ECO:0000256" key="1">
    <source>
        <dbReference type="SAM" id="Phobius"/>
    </source>
</evidence>
<evidence type="ECO:0000313" key="2">
    <source>
        <dbReference type="EMBL" id="MDT0484606.1"/>
    </source>
</evidence>
<feature type="transmembrane region" description="Helical" evidence="1">
    <location>
        <begin position="36"/>
        <end position="57"/>
    </location>
</feature>
<dbReference type="Proteomes" id="UP001183824">
    <property type="component" value="Unassembled WGS sequence"/>
</dbReference>
<keyword evidence="1" id="KW-0472">Membrane</keyword>
<dbReference type="RefSeq" id="WP_311717456.1">
    <property type="nucleotide sequence ID" value="NZ_JAVREZ010000012.1"/>
</dbReference>
<dbReference type="InterPro" id="IPR001646">
    <property type="entry name" value="5peptide_repeat"/>
</dbReference>
<dbReference type="Gene3D" id="2.160.20.80">
    <property type="entry name" value="E3 ubiquitin-protein ligase SopA"/>
    <property type="match status" value="1"/>
</dbReference>
<proteinExistence type="predicted"/>
<protein>
    <submittedName>
        <fullName evidence="2">Pentapeptide repeat-containing protein</fullName>
    </submittedName>
</protein>
<keyword evidence="3" id="KW-1185">Reference proteome</keyword>
<sequence length="361" mass="38926">MRVWIVAPLAVLGAVGAGYLIYRFIVDPLVANTSDAIKLTLAILTLIGALLAGVYAYRKQRIAESDAHRAVANQLADRYTTVAGQLGHDKAAVRLAGVYALARLADDWEAQRQVCVDVLCAYLRMPYETNPAATLYKEGEREVRQTITRVIRQHLQDPESLTSWSGCSFDFTGATFDGGDFSDSHFHGSVSFDEATFSGGRTYFTDTTFANAVSFTLATVSGGLLAFVRAKFDGFVDATFSGGQVDFTQASVPRGGLLFFDHAKFAGARVDFLEATFSGGWVNFHSAVFASGGVSFDGARFSGGRMSFAEATFVGGEVDFQSIGSWEVPPTFDRGVLEAPPANLLLPSPSILADRSARRRD</sequence>
<gene>
    <name evidence="2" type="ORF">RNB18_31225</name>
</gene>
<keyword evidence="1" id="KW-0812">Transmembrane</keyword>
<dbReference type="Pfam" id="PF13576">
    <property type="entry name" value="Pentapeptide_3"/>
    <property type="match status" value="1"/>
</dbReference>
<keyword evidence="1" id="KW-1133">Transmembrane helix</keyword>
<reference evidence="3" key="1">
    <citation type="submission" date="2023-07" db="EMBL/GenBank/DDBJ databases">
        <title>30 novel species of actinomycetes from the DSMZ collection.</title>
        <authorList>
            <person name="Nouioui I."/>
        </authorList>
    </citation>
    <scope>NUCLEOTIDE SEQUENCE [LARGE SCALE GENOMIC DNA]</scope>
    <source>
        <strain evidence="3">DSM 41640</strain>
    </source>
</reference>
<name>A0ABU2VHL8_9ACTN</name>
<evidence type="ECO:0000313" key="3">
    <source>
        <dbReference type="Proteomes" id="UP001183824"/>
    </source>
</evidence>
<organism evidence="2 3">
    <name type="scientific">Streptomyces doebereineriae</name>
    <dbReference type="NCBI Taxonomy" id="3075528"/>
    <lineage>
        <taxon>Bacteria</taxon>
        <taxon>Bacillati</taxon>
        <taxon>Actinomycetota</taxon>
        <taxon>Actinomycetes</taxon>
        <taxon>Kitasatosporales</taxon>
        <taxon>Streptomycetaceae</taxon>
        <taxon>Streptomyces</taxon>
    </lineage>
</organism>
<accession>A0ABU2VHL8</accession>
<dbReference type="EMBL" id="JAVREZ010000012">
    <property type="protein sequence ID" value="MDT0484606.1"/>
    <property type="molecule type" value="Genomic_DNA"/>
</dbReference>